<reference evidence="1" key="2">
    <citation type="submission" date="2021-12" db="EMBL/GenBank/DDBJ databases">
        <title>Resequencing data analysis of finger millet.</title>
        <authorList>
            <person name="Hatakeyama M."/>
            <person name="Aluri S."/>
            <person name="Balachadran M.T."/>
            <person name="Sivarajan S.R."/>
            <person name="Poveda L."/>
            <person name="Shimizu-Inatsugi R."/>
            <person name="Schlapbach R."/>
            <person name="Sreeman S.M."/>
            <person name="Shimizu K.K."/>
        </authorList>
    </citation>
    <scope>NUCLEOTIDE SEQUENCE</scope>
</reference>
<reference evidence="1" key="1">
    <citation type="journal article" date="2018" name="DNA Res.">
        <title>Multiple hybrid de novo genome assembly of finger millet, an orphan allotetraploid crop.</title>
        <authorList>
            <person name="Hatakeyama M."/>
            <person name="Aluri S."/>
            <person name="Balachadran M.T."/>
            <person name="Sivarajan S.R."/>
            <person name="Patrignani A."/>
            <person name="Gruter S."/>
            <person name="Poveda L."/>
            <person name="Shimizu-Inatsugi R."/>
            <person name="Baeten J."/>
            <person name="Francoijs K.J."/>
            <person name="Nataraja K.N."/>
            <person name="Reddy Y.A.N."/>
            <person name="Phadnis S."/>
            <person name="Ravikumar R.L."/>
            <person name="Schlapbach R."/>
            <person name="Sreeman S.M."/>
            <person name="Shimizu K.K."/>
        </authorList>
    </citation>
    <scope>NUCLEOTIDE SEQUENCE</scope>
</reference>
<dbReference type="AlphaFoldDB" id="A0AAV5BZU8"/>
<name>A0AAV5BZU8_ELECO</name>
<keyword evidence="2" id="KW-1185">Reference proteome</keyword>
<proteinExistence type="predicted"/>
<organism evidence="1 2">
    <name type="scientific">Eleusine coracana subsp. coracana</name>
    <dbReference type="NCBI Taxonomy" id="191504"/>
    <lineage>
        <taxon>Eukaryota</taxon>
        <taxon>Viridiplantae</taxon>
        <taxon>Streptophyta</taxon>
        <taxon>Embryophyta</taxon>
        <taxon>Tracheophyta</taxon>
        <taxon>Spermatophyta</taxon>
        <taxon>Magnoliopsida</taxon>
        <taxon>Liliopsida</taxon>
        <taxon>Poales</taxon>
        <taxon>Poaceae</taxon>
        <taxon>PACMAD clade</taxon>
        <taxon>Chloridoideae</taxon>
        <taxon>Cynodonteae</taxon>
        <taxon>Eleusininae</taxon>
        <taxon>Eleusine</taxon>
    </lineage>
</organism>
<protein>
    <submittedName>
        <fullName evidence="1">Uncharacterized protein</fullName>
    </submittedName>
</protein>
<accession>A0AAV5BZU8</accession>
<sequence>MHRLPPQVAKTKAVQEHVERQVLALVLGGVPLGEVVKVQEQELVLEEGAVGCASTYYSYNFSRRNIAVYEQAPVKQLVVQLPAGQPREISQHFKQLRPSPN</sequence>
<dbReference type="EMBL" id="BQKI01000003">
    <property type="protein sequence ID" value="GJM91492.1"/>
    <property type="molecule type" value="Genomic_DNA"/>
</dbReference>
<evidence type="ECO:0000313" key="2">
    <source>
        <dbReference type="Proteomes" id="UP001054889"/>
    </source>
</evidence>
<comment type="caution">
    <text evidence="1">The sequence shown here is derived from an EMBL/GenBank/DDBJ whole genome shotgun (WGS) entry which is preliminary data.</text>
</comment>
<gene>
    <name evidence="1" type="primary">ga07868</name>
    <name evidence="1" type="ORF">PR202_ga07868</name>
</gene>
<dbReference type="Proteomes" id="UP001054889">
    <property type="component" value="Unassembled WGS sequence"/>
</dbReference>
<evidence type="ECO:0000313" key="1">
    <source>
        <dbReference type="EMBL" id="GJM91492.1"/>
    </source>
</evidence>